<dbReference type="OrthoDB" id="8141487at2"/>
<name>A0A1I7F493_9BURK</name>
<proteinExistence type="predicted"/>
<dbReference type="Gene3D" id="1.20.5.170">
    <property type="match status" value="1"/>
</dbReference>
<evidence type="ECO:0000313" key="1">
    <source>
        <dbReference type="EMBL" id="SFU30973.1"/>
    </source>
</evidence>
<dbReference type="Pfam" id="PF07352">
    <property type="entry name" value="Phage_Mu_Gam"/>
    <property type="match status" value="1"/>
</dbReference>
<reference evidence="1 2" key="1">
    <citation type="submission" date="2016-10" db="EMBL/GenBank/DDBJ databases">
        <authorList>
            <person name="de Groot N.N."/>
        </authorList>
    </citation>
    <scope>NUCLEOTIDE SEQUENCE [LARGE SCALE GENOMIC DNA]</scope>
    <source>
        <strain evidence="1 2">R-24608</strain>
    </source>
</reference>
<dbReference type="InterPro" id="IPR009951">
    <property type="entry name" value="Host-nuc_inhib_Gam"/>
</dbReference>
<organism evidence="1 2">
    <name type="scientific">Paenacidovorax caeni</name>
    <dbReference type="NCBI Taxonomy" id="343013"/>
    <lineage>
        <taxon>Bacteria</taxon>
        <taxon>Pseudomonadati</taxon>
        <taxon>Pseudomonadota</taxon>
        <taxon>Betaproteobacteria</taxon>
        <taxon>Burkholderiales</taxon>
        <taxon>Comamonadaceae</taxon>
        <taxon>Paenacidovorax</taxon>
    </lineage>
</organism>
<evidence type="ECO:0000313" key="2">
    <source>
        <dbReference type="Proteomes" id="UP000183656"/>
    </source>
</evidence>
<dbReference type="SUPFAM" id="SSF161266">
    <property type="entry name" value="Gam-like"/>
    <property type="match status" value="1"/>
</dbReference>
<dbReference type="Proteomes" id="UP000183656">
    <property type="component" value="Unassembled WGS sequence"/>
</dbReference>
<keyword evidence="2" id="KW-1185">Reference proteome</keyword>
<dbReference type="RefSeq" id="WP_054255469.1">
    <property type="nucleotide sequence ID" value="NZ_CYIG01000007.1"/>
</dbReference>
<dbReference type="GO" id="GO:0042262">
    <property type="term" value="P:DNA protection"/>
    <property type="evidence" value="ECO:0007669"/>
    <property type="project" value="InterPro"/>
</dbReference>
<dbReference type="EMBL" id="FPBX01000001">
    <property type="protein sequence ID" value="SFU30973.1"/>
    <property type="molecule type" value="Genomic_DNA"/>
</dbReference>
<dbReference type="STRING" id="343013.SAMN04489707_1001161"/>
<sequence>MATKKLKAKAHAYAPQSKADCQADIKKLGDLQRDLLRAQADLNDEIAHLTKAATPRLEALQERIGTLQAGVQTWCEANRAELCGNGKTANLITGEVQWRLRPQSISIRGAEAVIDTLKRLGLERFVRVKEEPNKEAMLNETDAVRGVAGITVVTGVEDFTITPFEVEVPGA</sequence>
<gene>
    <name evidence="1" type="ORF">SAMN04489707_1001161</name>
</gene>
<accession>A0A1I7F493</accession>
<dbReference type="AlphaFoldDB" id="A0A1I7F493"/>
<dbReference type="GO" id="GO:0003690">
    <property type="term" value="F:double-stranded DNA binding"/>
    <property type="evidence" value="ECO:0007669"/>
    <property type="project" value="InterPro"/>
</dbReference>
<protein>
    <submittedName>
        <fullName evidence="1">Mu-like prophage host-nuclease inhibitor protein Gam</fullName>
    </submittedName>
</protein>